<feature type="transmembrane region" description="Helical" evidence="6">
    <location>
        <begin position="628"/>
        <end position="648"/>
    </location>
</feature>
<protein>
    <recommendedName>
        <fullName evidence="7">ABC-2 type transporter transmembrane domain-containing protein</fullName>
    </recommendedName>
</protein>
<feature type="transmembrane region" description="Helical" evidence="6">
    <location>
        <begin position="696"/>
        <end position="716"/>
    </location>
</feature>
<feature type="transmembrane region" description="Helical" evidence="6">
    <location>
        <begin position="781"/>
        <end position="802"/>
    </location>
</feature>
<reference evidence="8 9" key="1">
    <citation type="submission" date="2017-02" db="EMBL/GenBank/DDBJ databases">
        <authorList>
            <person name="Peterson S.W."/>
        </authorList>
    </citation>
    <scope>NUCLEOTIDE SEQUENCE [LARGE SCALE GENOMIC DNA]</scope>
    <source>
        <strain evidence="8 9">2B3F</strain>
    </source>
</reference>
<keyword evidence="3 6" id="KW-1133">Transmembrane helix</keyword>
<dbReference type="SUPFAM" id="SSF101967">
    <property type="entry name" value="Adhesin YadA, collagen-binding domain"/>
    <property type="match status" value="2"/>
</dbReference>
<dbReference type="Gene3D" id="1.10.287.950">
    <property type="entry name" value="Methyl-accepting chemotaxis protein"/>
    <property type="match status" value="2"/>
</dbReference>
<dbReference type="NCBIfam" id="TIGR03061">
    <property type="entry name" value="pip_yhgE_Nterm"/>
    <property type="match status" value="1"/>
</dbReference>
<dbReference type="PANTHER" id="PTHR43077:SF5">
    <property type="entry name" value="PHAGE INFECTION PROTEIN"/>
    <property type="match status" value="1"/>
</dbReference>
<dbReference type="GO" id="GO:0016020">
    <property type="term" value="C:membrane"/>
    <property type="evidence" value="ECO:0007669"/>
    <property type="project" value="UniProtKB-SubCell"/>
</dbReference>
<evidence type="ECO:0000256" key="4">
    <source>
        <dbReference type="ARBA" id="ARBA00023136"/>
    </source>
</evidence>
<dbReference type="InterPro" id="IPR051328">
    <property type="entry name" value="T7SS_ABC-Transporter"/>
</dbReference>
<feature type="domain" description="ABC-2 type transporter transmembrane" evidence="7">
    <location>
        <begin position="607"/>
        <end position="797"/>
    </location>
</feature>
<sequence length="819" mass="85070">MLFRYELRRFRRGLPLLALIFVVLVPALYGALYLSANWDPYGKLDRLPVAIVNEDKPVKHEDTTLTTGADMTEKLVEDNDFDWHETTREEAEEGLRDGRYYLILEIPSDLSSNLISPDGGGTPQQAEITLRRDDANGFVIGSVTASSEAKVEAAVNRSAIEAYFEAVFDNLNELRGGMSEAADGAGELKEGTTSARQGAAQLDEGLADAKDGSSQLASGAGELASGAGELADGADQASAGAVQLSDGVSQAQDGATQLSSGLGEAREGSQKLASGAGELAEKAPTLRSGAQDLSDGLGQLQTGSAELADGASQVADGTQKLHDTVVPRLNTVIERQEAVAADVAAVDEGVQRVGAASGKGEEGASARIAEAQAALAELGEEDPDLAESEQYAALQKALVGADERVTEVNDRVQEVAGLSAAADERVQTLVGENAAAQAKKDLTDLNNGAHAVADGAQTLQGGIGEAKTGADTLADGAGRFADGLEQLGAGATELDQGLGALQDGAGSLQSGLGELKGGADELVEGNASLADGAHQLEDGATQLQSGATELDSGIGELKDGSSSLRSGLNELEDGAGQLATELKDGVEQIPALTEAERDEASLVMSRPVKANMDVEHSAEVYGRGMAPMFFSIALWVFGIAAFNIMRPVSARLLAGRRNPLALTLAAWLPVGLVAMVGSLVMLGATMPLGLEPVHPVRAVALTLLVAATFSLIAHLIQNALGTPGSAVLLVLLILQLASTGGTYPSAVLPGFFQALHPFMPMTYSIEAFRVAISGGSEQHFWTAWTVLLVIGAAALALDMLVVHRRRRFRMKDLHPALQH</sequence>
<keyword evidence="2 6" id="KW-0812">Transmembrane</keyword>
<feature type="domain" description="ABC-2 type transporter transmembrane" evidence="7">
    <location>
        <begin position="19"/>
        <end position="136"/>
    </location>
</feature>
<evidence type="ECO:0000256" key="2">
    <source>
        <dbReference type="ARBA" id="ARBA00022692"/>
    </source>
</evidence>
<feature type="transmembrane region" description="Helical" evidence="6">
    <location>
        <begin position="728"/>
        <end position="752"/>
    </location>
</feature>
<evidence type="ECO:0000256" key="5">
    <source>
        <dbReference type="SAM" id="MobiDB-lite"/>
    </source>
</evidence>
<organism evidence="8 9">
    <name type="scientific">Micrococcus lylae</name>
    <dbReference type="NCBI Taxonomy" id="1273"/>
    <lineage>
        <taxon>Bacteria</taxon>
        <taxon>Bacillati</taxon>
        <taxon>Actinomycetota</taxon>
        <taxon>Actinomycetes</taxon>
        <taxon>Micrococcales</taxon>
        <taxon>Micrococcaceae</taxon>
        <taxon>Micrococcus</taxon>
    </lineage>
</organism>
<comment type="subcellular location">
    <subcellularLocation>
        <location evidence="1">Membrane</location>
        <topology evidence="1">Multi-pass membrane protein</topology>
    </subcellularLocation>
</comment>
<feature type="transmembrane region" description="Helical" evidence="6">
    <location>
        <begin position="660"/>
        <end position="684"/>
    </location>
</feature>
<dbReference type="InterPro" id="IPR017500">
    <property type="entry name" value="Phage_infect_YhgE_N"/>
</dbReference>
<proteinExistence type="predicted"/>
<dbReference type="InterPro" id="IPR013525">
    <property type="entry name" value="ABC2_TM"/>
</dbReference>
<accession>A0A1R4JMB5</accession>
<feature type="compositionally biased region" description="Polar residues" evidence="5">
    <location>
        <begin position="248"/>
        <end position="260"/>
    </location>
</feature>
<keyword evidence="4 6" id="KW-0472">Membrane</keyword>
<dbReference type="NCBIfam" id="TIGR03062">
    <property type="entry name" value="pip_yhgE_Cterm"/>
    <property type="match status" value="1"/>
</dbReference>
<dbReference type="InterPro" id="IPR011049">
    <property type="entry name" value="Serralysin-like_metalloprot_C"/>
</dbReference>
<evidence type="ECO:0000256" key="6">
    <source>
        <dbReference type="SAM" id="Phobius"/>
    </source>
</evidence>
<gene>
    <name evidence="8" type="ORF">FM125_09435</name>
</gene>
<dbReference type="GO" id="GO:0140359">
    <property type="term" value="F:ABC-type transporter activity"/>
    <property type="evidence" value="ECO:0007669"/>
    <property type="project" value="InterPro"/>
</dbReference>
<dbReference type="AlphaFoldDB" id="A0A1R4JMB5"/>
<dbReference type="Pfam" id="PF12698">
    <property type="entry name" value="ABC2_membrane_3"/>
    <property type="match status" value="2"/>
</dbReference>
<dbReference type="NCBIfam" id="TIGR03057">
    <property type="entry name" value="xxxLxxG_by_4"/>
    <property type="match status" value="7"/>
</dbReference>
<evidence type="ECO:0000256" key="3">
    <source>
        <dbReference type="ARBA" id="ARBA00022989"/>
    </source>
</evidence>
<dbReference type="PANTHER" id="PTHR43077">
    <property type="entry name" value="TRANSPORT PERMEASE YVFS-RELATED"/>
    <property type="match status" value="1"/>
</dbReference>
<evidence type="ECO:0000256" key="1">
    <source>
        <dbReference type="ARBA" id="ARBA00004141"/>
    </source>
</evidence>
<evidence type="ECO:0000259" key="7">
    <source>
        <dbReference type="Pfam" id="PF12698"/>
    </source>
</evidence>
<evidence type="ECO:0000313" key="8">
    <source>
        <dbReference type="EMBL" id="SJN33137.1"/>
    </source>
</evidence>
<feature type="region of interest" description="Disordered" evidence="5">
    <location>
        <begin position="248"/>
        <end position="276"/>
    </location>
</feature>
<dbReference type="InterPro" id="IPR017501">
    <property type="entry name" value="Phage_infect_YhgE_C"/>
</dbReference>
<dbReference type="Proteomes" id="UP000196230">
    <property type="component" value="Unassembled WGS sequence"/>
</dbReference>
<name>A0A1R4JMB5_9MICC</name>
<dbReference type="EMBL" id="FUKP01000063">
    <property type="protein sequence ID" value="SJN33137.1"/>
    <property type="molecule type" value="Genomic_DNA"/>
</dbReference>
<evidence type="ECO:0000313" key="9">
    <source>
        <dbReference type="Proteomes" id="UP000196230"/>
    </source>
</evidence>
<dbReference type="InterPro" id="IPR023908">
    <property type="entry name" value="xxxLxxG_rpt"/>
</dbReference>
<dbReference type="RefSeq" id="WP_087134413.1">
    <property type="nucleotide sequence ID" value="NZ_FUKP01000063.1"/>
</dbReference>